<dbReference type="RefSeq" id="WP_203387691.1">
    <property type="nucleotide sequence ID" value="NZ_CP064781.1"/>
</dbReference>
<feature type="transmembrane region" description="Helical" evidence="2">
    <location>
        <begin position="37"/>
        <end position="62"/>
    </location>
</feature>
<keyword evidence="4" id="KW-1185">Reference proteome</keyword>
<reference evidence="3" key="1">
    <citation type="submission" date="2020-11" db="EMBL/GenBank/DDBJ databases">
        <title>Azospira restricta DSM 18626 genome sequence.</title>
        <authorList>
            <person name="Moe W.M."/>
        </authorList>
    </citation>
    <scope>NUCLEOTIDE SEQUENCE</scope>
    <source>
        <strain evidence="3">DSM 18626</strain>
    </source>
</reference>
<name>A0A974SPN3_9RHOO</name>
<evidence type="ECO:0000313" key="4">
    <source>
        <dbReference type="Proteomes" id="UP000663444"/>
    </source>
</evidence>
<proteinExistence type="predicted"/>
<organism evidence="3 4">
    <name type="scientific">Azospira restricta</name>
    <dbReference type="NCBI Taxonomy" id="404405"/>
    <lineage>
        <taxon>Bacteria</taxon>
        <taxon>Pseudomonadati</taxon>
        <taxon>Pseudomonadota</taxon>
        <taxon>Betaproteobacteria</taxon>
        <taxon>Rhodocyclales</taxon>
        <taxon>Rhodocyclaceae</taxon>
        <taxon>Azospira</taxon>
    </lineage>
</organism>
<feature type="region of interest" description="Disordered" evidence="1">
    <location>
        <begin position="1"/>
        <end position="26"/>
    </location>
</feature>
<keyword evidence="2" id="KW-0472">Membrane</keyword>
<evidence type="ECO:0000256" key="2">
    <source>
        <dbReference type="SAM" id="Phobius"/>
    </source>
</evidence>
<dbReference type="Proteomes" id="UP000663444">
    <property type="component" value="Chromosome"/>
</dbReference>
<dbReference type="AlphaFoldDB" id="A0A974SPN3"/>
<dbReference type="EMBL" id="CP064781">
    <property type="protein sequence ID" value="QRJ64152.1"/>
    <property type="molecule type" value="Genomic_DNA"/>
</dbReference>
<evidence type="ECO:0000313" key="3">
    <source>
        <dbReference type="EMBL" id="QRJ64152.1"/>
    </source>
</evidence>
<keyword evidence="2" id="KW-0812">Transmembrane</keyword>
<protein>
    <submittedName>
        <fullName evidence="3">Uncharacterized protein</fullName>
    </submittedName>
</protein>
<evidence type="ECO:0000256" key="1">
    <source>
        <dbReference type="SAM" id="MobiDB-lite"/>
    </source>
</evidence>
<feature type="compositionally biased region" description="Basic and acidic residues" evidence="1">
    <location>
        <begin position="1"/>
        <end position="25"/>
    </location>
</feature>
<gene>
    <name evidence="3" type="ORF">IWH25_01995</name>
</gene>
<dbReference type="KEGG" id="ares:IWH25_01995"/>
<sequence>MNALHDADDVARDERRTHADPEHDTHRRLRDSRFNMFRWPVFLVAWAVGGAAILLALIYMAAT</sequence>
<keyword evidence="2" id="KW-1133">Transmembrane helix</keyword>
<accession>A0A974SPN3</accession>